<keyword evidence="3" id="KW-1185">Reference proteome</keyword>
<dbReference type="Pfam" id="PF09608">
    <property type="entry name" value="Alph_Pro_TM"/>
    <property type="match status" value="1"/>
</dbReference>
<name>A0ABX8WJB0_9HYPH</name>
<proteinExistence type="predicted"/>
<keyword evidence="1" id="KW-1133">Transmembrane helix</keyword>
<feature type="transmembrane region" description="Helical" evidence="1">
    <location>
        <begin position="12"/>
        <end position="33"/>
    </location>
</feature>
<keyword evidence="1" id="KW-0472">Membrane</keyword>
<dbReference type="EMBL" id="CP080590">
    <property type="protein sequence ID" value="QYO78438.1"/>
    <property type="molecule type" value="Genomic_DNA"/>
</dbReference>
<evidence type="ECO:0000313" key="3">
    <source>
        <dbReference type="Proteomes" id="UP000825799"/>
    </source>
</evidence>
<keyword evidence="1" id="KW-0812">Transmembrane</keyword>
<organism evidence="2 3">
    <name type="scientific">Devosia salina</name>
    <dbReference type="NCBI Taxonomy" id="2860336"/>
    <lineage>
        <taxon>Bacteria</taxon>
        <taxon>Pseudomonadati</taxon>
        <taxon>Pseudomonadota</taxon>
        <taxon>Alphaproteobacteria</taxon>
        <taxon>Hyphomicrobiales</taxon>
        <taxon>Devosiaceae</taxon>
        <taxon>Devosia</taxon>
    </lineage>
</organism>
<sequence length="35" mass="3753">MRASLAVGQFPVLYGLACVVLALFIGWIGGVVFKR</sequence>
<dbReference type="Proteomes" id="UP000825799">
    <property type="component" value="Chromosome"/>
</dbReference>
<gene>
    <name evidence="2" type="ORF">K1X15_07815</name>
</gene>
<dbReference type="InterPro" id="IPR019088">
    <property type="entry name" value="CHP02186-rel_TM"/>
</dbReference>
<dbReference type="RefSeq" id="WP_220306906.1">
    <property type="nucleotide sequence ID" value="NZ_CP080590.1"/>
</dbReference>
<reference evidence="2 3" key="1">
    <citation type="submission" date="2021-08" db="EMBL/GenBank/DDBJ databases">
        <title>Devosia salina sp. nov., isolated from the South China Sea sediment.</title>
        <authorList>
            <person name="Zhou Z."/>
        </authorList>
    </citation>
    <scope>NUCLEOTIDE SEQUENCE [LARGE SCALE GENOMIC DNA]</scope>
    <source>
        <strain evidence="2 3">SCS-3</strain>
    </source>
</reference>
<accession>A0ABX8WJB0</accession>
<protein>
    <submittedName>
        <fullName evidence="2">TIGR02186 family protein</fullName>
    </submittedName>
</protein>
<evidence type="ECO:0000313" key="2">
    <source>
        <dbReference type="EMBL" id="QYO78438.1"/>
    </source>
</evidence>
<evidence type="ECO:0000256" key="1">
    <source>
        <dbReference type="SAM" id="Phobius"/>
    </source>
</evidence>